<name>A0A1Y3BCU7_EURMA</name>
<evidence type="ECO:0000256" key="7">
    <source>
        <dbReference type="SAM" id="Phobius"/>
    </source>
</evidence>
<feature type="domain" description="G-protein coupled receptors family 1 profile" evidence="8">
    <location>
        <begin position="1"/>
        <end position="240"/>
    </location>
</feature>
<dbReference type="InterPro" id="IPR017452">
    <property type="entry name" value="GPCR_Rhodpsn_7TM"/>
</dbReference>
<dbReference type="Proteomes" id="UP000194236">
    <property type="component" value="Unassembled WGS sequence"/>
</dbReference>
<feature type="transmembrane region" description="Helical" evidence="7">
    <location>
        <begin position="130"/>
        <end position="161"/>
    </location>
</feature>
<organism evidence="9 10">
    <name type="scientific">Euroglyphus maynei</name>
    <name type="common">Mayne's house dust mite</name>
    <dbReference type="NCBI Taxonomy" id="6958"/>
    <lineage>
        <taxon>Eukaryota</taxon>
        <taxon>Metazoa</taxon>
        <taxon>Ecdysozoa</taxon>
        <taxon>Arthropoda</taxon>
        <taxon>Chelicerata</taxon>
        <taxon>Arachnida</taxon>
        <taxon>Acari</taxon>
        <taxon>Acariformes</taxon>
        <taxon>Sarcoptiformes</taxon>
        <taxon>Astigmata</taxon>
        <taxon>Psoroptidia</taxon>
        <taxon>Analgoidea</taxon>
        <taxon>Pyroglyphidae</taxon>
        <taxon>Pyroglyphinae</taxon>
        <taxon>Euroglyphus</taxon>
    </lineage>
</organism>
<feature type="region of interest" description="Disordered" evidence="6">
    <location>
        <begin position="353"/>
        <end position="382"/>
    </location>
</feature>
<keyword evidence="3 7" id="KW-0812">Transmembrane</keyword>
<keyword evidence="4 7" id="KW-1133">Transmembrane helix</keyword>
<dbReference type="GO" id="GO:0004930">
    <property type="term" value="F:G protein-coupled receptor activity"/>
    <property type="evidence" value="ECO:0007669"/>
    <property type="project" value="InterPro"/>
</dbReference>
<dbReference type="Gene3D" id="1.20.1070.10">
    <property type="entry name" value="Rhodopsin 7-helix transmembrane proteins"/>
    <property type="match status" value="1"/>
</dbReference>
<feature type="compositionally biased region" description="Polar residues" evidence="6">
    <location>
        <begin position="353"/>
        <end position="364"/>
    </location>
</feature>
<evidence type="ECO:0000313" key="10">
    <source>
        <dbReference type="Proteomes" id="UP000194236"/>
    </source>
</evidence>
<feature type="non-terminal residue" evidence="9">
    <location>
        <position position="382"/>
    </location>
</feature>
<dbReference type="AlphaFoldDB" id="A0A1Y3BCU7"/>
<keyword evidence="10" id="KW-1185">Reference proteome</keyword>
<comment type="subcellular location">
    <subcellularLocation>
        <location evidence="1">Membrane</location>
    </subcellularLocation>
</comment>
<feature type="transmembrane region" description="Helical" evidence="7">
    <location>
        <begin position="91"/>
        <end position="110"/>
    </location>
</feature>
<feature type="compositionally biased region" description="Acidic residues" evidence="6">
    <location>
        <begin position="368"/>
        <end position="382"/>
    </location>
</feature>
<proteinExistence type="inferred from homology"/>
<dbReference type="SUPFAM" id="SSF81321">
    <property type="entry name" value="Family A G protein-coupled receptor-like"/>
    <property type="match status" value="1"/>
</dbReference>
<sequence length="382" mass="43746">MADTITMKQSPSIKLASQNHVHLSVQMDHRCLHMLNKTLNIMDLYYVKIVYPLALIAQTGSIWTTCLITIERYLAVCHPLMTMTLSTRARAIWALSLLSIVAFLFNLPRFAEVDTTCHQVRATEFRRNKIYYQVYYIFLNLTFNYIVPLSLLSALNVKIYVSVQQASQNRSELTRARQSELHLASMFIAIVAIFIACNAPAFIVNCLEPYFQVGTPVLELMTIFSNVLVCFNSSINFVIYCIFGRKFRLKFLQLLRLNRMKFCRQQQRPLSASSHSPICSRSVTIPLNRTEVSMNSSINNNNNDKNSNNQRYRKNDWTSLVVSRLKIGKHQPAPPPPTSSISVRFLHSKLSIRSNENTFGQKTSTIDHDDDGDGDEEERISM</sequence>
<dbReference type="CDD" id="cd14978">
    <property type="entry name" value="7tmA_FMRFamide_R-like"/>
    <property type="match status" value="1"/>
</dbReference>
<dbReference type="Pfam" id="PF00001">
    <property type="entry name" value="7tm_1"/>
    <property type="match status" value="1"/>
</dbReference>
<evidence type="ECO:0000256" key="5">
    <source>
        <dbReference type="ARBA" id="ARBA00023136"/>
    </source>
</evidence>
<evidence type="ECO:0000256" key="4">
    <source>
        <dbReference type="ARBA" id="ARBA00022989"/>
    </source>
</evidence>
<dbReference type="PRINTS" id="PR00237">
    <property type="entry name" value="GPCRRHODOPSN"/>
</dbReference>
<dbReference type="GO" id="GO:0016020">
    <property type="term" value="C:membrane"/>
    <property type="evidence" value="ECO:0007669"/>
    <property type="project" value="UniProtKB-SubCell"/>
</dbReference>
<comment type="similarity">
    <text evidence="2">Belongs to the G-protein coupled receptor 1 family.</text>
</comment>
<dbReference type="InterPro" id="IPR052954">
    <property type="entry name" value="GPCR-Ligand_Int"/>
</dbReference>
<evidence type="ECO:0000256" key="1">
    <source>
        <dbReference type="ARBA" id="ARBA00004370"/>
    </source>
</evidence>
<feature type="transmembrane region" description="Helical" evidence="7">
    <location>
        <begin position="223"/>
        <end position="243"/>
    </location>
</feature>
<evidence type="ECO:0000256" key="2">
    <source>
        <dbReference type="ARBA" id="ARBA00010663"/>
    </source>
</evidence>
<comment type="caution">
    <text evidence="9">The sequence shown here is derived from an EMBL/GenBank/DDBJ whole genome shotgun (WGS) entry which is preliminary data.</text>
</comment>
<feature type="compositionally biased region" description="Low complexity" evidence="6">
    <location>
        <begin position="294"/>
        <end position="309"/>
    </location>
</feature>
<dbReference type="PROSITE" id="PS50262">
    <property type="entry name" value="G_PROTEIN_RECEP_F1_2"/>
    <property type="match status" value="1"/>
</dbReference>
<keyword evidence="5 7" id="KW-0472">Membrane</keyword>
<protein>
    <recommendedName>
        <fullName evidence="8">G-protein coupled receptors family 1 profile domain-containing protein</fullName>
    </recommendedName>
</protein>
<dbReference type="OrthoDB" id="10011262at2759"/>
<feature type="transmembrane region" description="Helical" evidence="7">
    <location>
        <begin position="181"/>
        <end position="203"/>
    </location>
</feature>
<evidence type="ECO:0000259" key="8">
    <source>
        <dbReference type="PROSITE" id="PS50262"/>
    </source>
</evidence>
<dbReference type="InterPro" id="IPR000276">
    <property type="entry name" value="GPCR_Rhodpsn"/>
</dbReference>
<feature type="region of interest" description="Disordered" evidence="6">
    <location>
        <begin position="294"/>
        <end position="313"/>
    </location>
</feature>
<gene>
    <name evidence="9" type="ORF">BLA29_004107</name>
</gene>
<dbReference type="EMBL" id="MUJZ01031404">
    <property type="protein sequence ID" value="OTF77683.1"/>
    <property type="molecule type" value="Genomic_DNA"/>
</dbReference>
<evidence type="ECO:0000256" key="6">
    <source>
        <dbReference type="SAM" id="MobiDB-lite"/>
    </source>
</evidence>
<evidence type="ECO:0000313" key="9">
    <source>
        <dbReference type="EMBL" id="OTF77683.1"/>
    </source>
</evidence>
<dbReference type="PANTHER" id="PTHR46641:SF2">
    <property type="entry name" value="FMRFAMIDE RECEPTOR"/>
    <property type="match status" value="1"/>
</dbReference>
<evidence type="ECO:0000256" key="3">
    <source>
        <dbReference type="ARBA" id="ARBA00022692"/>
    </source>
</evidence>
<dbReference type="PANTHER" id="PTHR46641">
    <property type="entry name" value="FMRFAMIDE RECEPTOR-RELATED"/>
    <property type="match status" value="1"/>
</dbReference>
<reference evidence="9 10" key="1">
    <citation type="submission" date="2017-03" db="EMBL/GenBank/DDBJ databases">
        <title>Genome Survey of Euroglyphus maynei.</title>
        <authorList>
            <person name="Arlian L.G."/>
            <person name="Morgan M.S."/>
            <person name="Rider S.D."/>
        </authorList>
    </citation>
    <scope>NUCLEOTIDE SEQUENCE [LARGE SCALE GENOMIC DNA]</scope>
    <source>
        <strain evidence="9">Arlian Lab</strain>
        <tissue evidence="9">Whole body</tissue>
    </source>
</reference>
<accession>A0A1Y3BCU7</accession>